<evidence type="ECO:0000256" key="1">
    <source>
        <dbReference type="SAM" id="SignalP"/>
    </source>
</evidence>
<comment type="caution">
    <text evidence="2">The sequence shown here is derived from an EMBL/GenBank/DDBJ whole genome shotgun (WGS) entry which is preliminary data.</text>
</comment>
<feature type="signal peptide" evidence="1">
    <location>
        <begin position="1"/>
        <end position="21"/>
    </location>
</feature>
<evidence type="ECO:0000313" key="3">
    <source>
        <dbReference type="Proteomes" id="UP000316598"/>
    </source>
</evidence>
<organism evidence="2 3">
    <name type="scientific">Rubripirellula amarantea</name>
    <dbReference type="NCBI Taxonomy" id="2527999"/>
    <lineage>
        <taxon>Bacteria</taxon>
        <taxon>Pseudomonadati</taxon>
        <taxon>Planctomycetota</taxon>
        <taxon>Planctomycetia</taxon>
        <taxon>Pirellulales</taxon>
        <taxon>Pirellulaceae</taxon>
        <taxon>Rubripirellula</taxon>
    </lineage>
</organism>
<protein>
    <submittedName>
        <fullName evidence="2">Uncharacterized protein</fullName>
    </submittedName>
</protein>
<dbReference type="AlphaFoldDB" id="A0A5C5WSZ5"/>
<dbReference type="RefSeq" id="WP_146513520.1">
    <property type="nucleotide sequence ID" value="NZ_SJPI01000001.1"/>
</dbReference>
<dbReference type="OrthoDB" id="285984at2"/>
<reference evidence="2 3" key="1">
    <citation type="submission" date="2019-02" db="EMBL/GenBank/DDBJ databases">
        <title>Deep-cultivation of Planctomycetes and their phenomic and genomic characterization uncovers novel biology.</title>
        <authorList>
            <person name="Wiegand S."/>
            <person name="Jogler M."/>
            <person name="Boedeker C."/>
            <person name="Pinto D."/>
            <person name="Vollmers J."/>
            <person name="Rivas-Marin E."/>
            <person name="Kohn T."/>
            <person name="Peeters S.H."/>
            <person name="Heuer A."/>
            <person name="Rast P."/>
            <person name="Oberbeckmann S."/>
            <person name="Bunk B."/>
            <person name="Jeske O."/>
            <person name="Meyerdierks A."/>
            <person name="Storesund J.E."/>
            <person name="Kallscheuer N."/>
            <person name="Luecker S."/>
            <person name="Lage O.M."/>
            <person name="Pohl T."/>
            <person name="Merkel B.J."/>
            <person name="Hornburger P."/>
            <person name="Mueller R.-W."/>
            <person name="Bruemmer F."/>
            <person name="Labrenz M."/>
            <person name="Spormann A.M."/>
            <person name="Op Den Camp H."/>
            <person name="Overmann J."/>
            <person name="Amann R."/>
            <person name="Jetten M.S.M."/>
            <person name="Mascher T."/>
            <person name="Medema M.H."/>
            <person name="Devos D.P."/>
            <person name="Kaster A.-K."/>
            <person name="Ovreas L."/>
            <person name="Rohde M."/>
            <person name="Galperin M.Y."/>
            <person name="Jogler C."/>
        </authorList>
    </citation>
    <scope>NUCLEOTIDE SEQUENCE [LARGE SCALE GENOMIC DNA]</scope>
    <source>
        <strain evidence="2 3">Pla22</strain>
    </source>
</reference>
<proteinExistence type="predicted"/>
<feature type="chain" id="PRO_5022852119" evidence="1">
    <location>
        <begin position="22"/>
        <end position="278"/>
    </location>
</feature>
<accession>A0A5C5WSZ5</accession>
<keyword evidence="1" id="KW-0732">Signal</keyword>
<gene>
    <name evidence="2" type="ORF">Pla22_09030</name>
</gene>
<name>A0A5C5WSZ5_9BACT</name>
<dbReference type="EMBL" id="SJPI01000001">
    <property type="protein sequence ID" value="TWT53275.1"/>
    <property type="molecule type" value="Genomic_DNA"/>
</dbReference>
<evidence type="ECO:0000313" key="2">
    <source>
        <dbReference type="EMBL" id="TWT53275.1"/>
    </source>
</evidence>
<keyword evidence="3" id="KW-1185">Reference proteome</keyword>
<sequence precursor="true">MRSTITLTAFAFLLSFTTASADDLQTLLRDLSFSQPPAHGLKATRLGVATMGVGEQLKPAPLHQAQQGFTLPDDQAPSYVTLKAPVAHSDQSLQVPNHFDANLAQQELAEASDSVSANSVGFMKIHAACNSGCDGACDGGCDSYEPVRKRLRKPACESCVVLPPDGCDCGCGGHQSCLSKRHHEEEPKVCMPRREVNLPQSSLREYFRSNRCYTNVWDGYSQECGSHHKHIHGTCDCHIKKDRKSCLGGGGCGEILPAQPCGQAGCDDQANCGCGCGR</sequence>
<dbReference type="Proteomes" id="UP000316598">
    <property type="component" value="Unassembled WGS sequence"/>
</dbReference>